<dbReference type="Pfam" id="PF10397">
    <property type="entry name" value="ADSL_C"/>
    <property type="match status" value="1"/>
</dbReference>
<dbReference type="PANTHER" id="PTHR43172">
    <property type="entry name" value="ADENYLOSUCCINATE LYASE"/>
    <property type="match status" value="1"/>
</dbReference>
<proteinExistence type="predicted"/>
<dbReference type="PANTHER" id="PTHR43172:SF1">
    <property type="entry name" value="ADENYLOSUCCINATE LYASE"/>
    <property type="match status" value="1"/>
</dbReference>
<dbReference type="InterPro" id="IPR022761">
    <property type="entry name" value="Fumarate_lyase_N"/>
</dbReference>
<dbReference type="PRINTS" id="PR00149">
    <property type="entry name" value="FUMRATELYASE"/>
</dbReference>
<dbReference type="Gene3D" id="1.20.200.10">
    <property type="entry name" value="Fumarase/aspartase (Central domain)"/>
    <property type="match status" value="1"/>
</dbReference>
<evidence type="ECO:0000256" key="1">
    <source>
        <dbReference type="ARBA" id="ARBA00023239"/>
    </source>
</evidence>
<dbReference type="Gene3D" id="1.10.40.30">
    <property type="entry name" value="Fumarase/aspartase (C-terminal domain)"/>
    <property type="match status" value="1"/>
</dbReference>
<dbReference type="Gene3D" id="1.10.275.10">
    <property type="entry name" value="Fumarase/aspartase (N-terminal domain)"/>
    <property type="match status" value="1"/>
</dbReference>
<keyword evidence="3" id="KW-0413">Isomerase</keyword>
<evidence type="ECO:0000313" key="3">
    <source>
        <dbReference type="EMBL" id="UQZ82445.1"/>
    </source>
</evidence>
<gene>
    <name evidence="3" type="primary">pcaB</name>
    <name evidence="3" type="ORF">SK3146_01602</name>
</gene>
<accession>A0ABY4RKA6</accession>
<dbReference type="SUPFAM" id="SSF48557">
    <property type="entry name" value="L-aspartase-like"/>
    <property type="match status" value="1"/>
</dbReference>
<dbReference type="PRINTS" id="PR00145">
    <property type="entry name" value="ARGSUCLYASE"/>
</dbReference>
<organism evidence="3 4">
    <name type="scientific">Paenibacillus konkukensis</name>
    <dbReference type="NCBI Taxonomy" id="2020716"/>
    <lineage>
        <taxon>Bacteria</taxon>
        <taxon>Bacillati</taxon>
        <taxon>Bacillota</taxon>
        <taxon>Bacilli</taxon>
        <taxon>Bacillales</taxon>
        <taxon>Paenibacillaceae</taxon>
        <taxon>Paenibacillus</taxon>
    </lineage>
</organism>
<reference evidence="3" key="2">
    <citation type="journal article" date="2021" name="J Anim Sci Technol">
        <title>Complete genome sequence of Paenibacillus konkukensis sp. nov. SK3146 as a potential probiotic strain.</title>
        <authorList>
            <person name="Jung H.I."/>
            <person name="Park S."/>
            <person name="Niu K.M."/>
            <person name="Lee S.W."/>
            <person name="Kothari D."/>
            <person name="Yi K.J."/>
            <person name="Kim S.K."/>
        </authorList>
    </citation>
    <scope>NUCLEOTIDE SEQUENCE</scope>
    <source>
        <strain evidence="3">SK3146</strain>
    </source>
</reference>
<evidence type="ECO:0000259" key="2">
    <source>
        <dbReference type="SMART" id="SM00998"/>
    </source>
</evidence>
<dbReference type="InterPro" id="IPR019468">
    <property type="entry name" value="AdenyloSucc_lyase_C"/>
</dbReference>
<dbReference type="InterPro" id="IPR020557">
    <property type="entry name" value="Fumarate_lyase_CS"/>
</dbReference>
<sequence length="452" mass="49157">MGDHVELDMHELFSLRSRLQRYLDVEAALALTQAELGIIPPAAGDKIAEAAKVELIDLQRLEAGQAVTGHFMMPLVTELSRAVGEPEGEYVHWGATTQNIEQTGDVLGIRDAVRLLTEELRGVIEALAGLGERTADTVMAGRTHWQQAVPITLGFKVATWTDVMIRHAERLEQLKPRLFTSMTGGAAGTFASMGERGPAVQEGVARRLELTPMKVPARNIVDHFAEYVLLLGMMAATLASMAEEVSRLMSAEFGEVSESLPKGDVGSSTMPQKRNAKKCMEVVIKSARIRALVPTALEAMIQSHEVDGTRSAMMQHAVEQSSILTGDILRAIRKVMTDLEIYPERMRANLELTGGLINAEAVMMTLAQTIGRQTAHEVVHDAAYQVARSGASTTFSDVLTADPRVNEHLSKEELRKLLDPAAHTGLSAEIARKTASRARAAAQLMNNDAEVK</sequence>
<dbReference type="Proteomes" id="UP001057134">
    <property type="component" value="Chromosome"/>
</dbReference>
<protein>
    <submittedName>
        <fullName evidence="3">3-carboxy-cis,cis-muconate cycloisomerase</fullName>
        <ecNumber evidence="3">5.5.1.2</ecNumber>
    </submittedName>
</protein>
<feature type="domain" description="Adenylosuccinate lyase C-terminal" evidence="2">
    <location>
        <begin position="354"/>
        <end position="435"/>
    </location>
</feature>
<dbReference type="InterPro" id="IPR008948">
    <property type="entry name" value="L-Aspartase-like"/>
</dbReference>
<dbReference type="GO" id="GO:0047472">
    <property type="term" value="F:3-carboxy-cis,cis-muconate cycloisomerase activity"/>
    <property type="evidence" value="ECO:0007669"/>
    <property type="project" value="UniProtKB-EC"/>
</dbReference>
<evidence type="ECO:0000313" key="4">
    <source>
        <dbReference type="Proteomes" id="UP001057134"/>
    </source>
</evidence>
<keyword evidence="4" id="KW-1185">Reference proteome</keyword>
<dbReference type="EMBL" id="CP027059">
    <property type="protein sequence ID" value="UQZ82445.1"/>
    <property type="molecule type" value="Genomic_DNA"/>
</dbReference>
<dbReference type="PROSITE" id="PS00163">
    <property type="entry name" value="FUMARATE_LYASES"/>
    <property type="match status" value="1"/>
</dbReference>
<dbReference type="RefSeq" id="WP_249864583.1">
    <property type="nucleotide sequence ID" value="NZ_CP027059.1"/>
</dbReference>
<dbReference type="InterPro" id="IPR000362">
    <property type="entry name" value="Fumarate_lyase_fam"/>
</dbReference>
<name>A0ABY4RKA6_9BACL</name>
<dbReference type="EC" id="5.5.1.2" evidence="3"/>
<dbReference type="Pfam" id="PF00206">
    <property type="entry name" value="Lyase_1"/>
    <property type="match status" value="1"/>
</dbReference>
<dbReference type="SMART" id="SM00998">
    <property type="entry name" value="ADSL_C"/>
    <property type="match status" value="1"/>
</dbReference>
<dbReference type="CDD" id="cd01597">
    <property type="entry name" value="pCLME"/>
    <property type="match status" value="1"/>
</dbReference>
<dbReference type="InterPro" id="IPR024083">
    <property type="entry name" value="Fumarase/histidase_N"/>
</dbReference>
<keyword evidence="1" id="KW-0456">Lyase</keyword>
<reference evidence="3" key="1">
    <citation type="submission" date="2018-02" db="EMBL/GenBank/DDBJ databases">
        <authorList>
            <person name="Kim S.-K."/>
            <person name="Jung H.-I."/>
            <person name="Lee S.-W."/>
        </authorList>
    </citation>
    <scope>NUCLEOTIDE SEQUENCE</scope>
    <source>
        <strain evidence="3">SK3146</strain>
    </source>
</reference>